<dbReference type="GO" id="GO:0000184">
    <property type="term" value="P:nuclear-transcribed mRNA catabolic process, nonsense-mediated decay"/>
    <property type="evidence" value="ECO:0007669"/>
    <property type="project" value="TreeGrafter"/>
</dbReference>
<gene>
    <name evidence="4" type="ORF">GH714_016632</name>
</gene>
<reference evidence="4 5" key="1">
    <citation type="journal article" date="2020" name="Mol. Plant">
        <title>The Chromosome-Based Rubber Tree Genome Provides New Insights into Spurge Genome Evolution and Rubber Biosynthesis.</title>
        <authorList>
            <person name="Liu J."/>
            <person name="Shi C."/>
            <person name="Shi C.C."/>
            <person name="Li W."/>
            <person name="Zhang Q.J."/>
            <person name="Zhang Y."/>
            <person name="Li K."/>
            <person name="Lu H.F."/>
            <person name="Shi C."/>
            <person name="Zhu S.T."/>
            <person name="Xiao Z.Y."/>
            <person name="Nan H."/>
            <person name="Yue Y."/>
            <person name="Zhu X.G."/>
            <person name="Wu Y."/>
            <person name="Hong X.N."/>
            <person name="Fan G.Y."/>
            <person name="Tong Y."/>
            <person name="Zhang D."/>
            <person name="Mao C.L."/>
            <person name="Liu Y.L."/>
            <person name="Hao S.J."/>
            <person name="Liu W.Q."/>
            <person name="Lv M.Q."/>
            <person name="Zhang H.B."/>
            <person name="Liu Y."/>
            <person name="Hu-Tang G.R."/>
            <person name="Wang J.P."/>
            <person name="Wang J.H."/>
            <person name="Sun Y.H."/>
            <person name="Ni S.B."/>
            <person name="Chen W.B."/>
            <person name="Zhang X.C."/>
            <person name="Jiao Y.N."/>
            <person name="Eichler E.E."/>
            <person name="Li G.H."/>
            <person name="Liu X."/>
            <person name="Gao L.Z."/>
        </authorList>
    </citation>
    <scope>NUCLEOTIDE SEQUENCE [LARGE SCALE GENOMIC DNA]</scope>
    <source>
        <strain evidence="5">cv. GT1</strain>
        <tissue evidence="4">Leaf</tissue>
    </source>
</reference>
<dbReference type="InterPro" id="IPR018834">
    <property type="entry name" value="DNA/RNA-bd_Est1-type"/>
</dbReference>
<dbReference type="InterPro" id="IPR019458">
    <property type="entry name" value="Est1-like_N"/>
</dbReference>
<evidence type="ECO:0000259" key="2">
    <source>
        <dbReference type="Pfam" id="PF10373"/>
    </source>
</evidence>
<dbReference type="PANTHER" id="PTHR15696:SF0">
    <property type="entry name" value="TELOMERASE-BINDING PROTEIN EST1A"/>
    <property type="match status" value="1"/>
</dbReference>
<evidence type="ECO:0000313" key="5">
    <source>
        <dbReference type="Proteomes" id="UP000467840"/>
    </source>
</evidence>
<comment type="caution">
    <text evidence="4">The sequence shown here is derived from an EMBL/GenBank/DDBJ whole genome shotgun (WGS) entry which is preliminary data.</text>
</comment>
<feature type="domain" description="DNA/RNA-binding" evidence="2">
    <location>
        <begin position="203"/>
        <end position="518"/>
    </location>
</feature>
<dbReference type="FunFam" id="1.25.40.10:FF:000225">
    <property type="entry name" value="Protein SMG7"/>
    <property type="match status" value="1"/>
</dbReference>
<keyword evidence="1" id="KW-0677">Repeat</keyword>
<dbReference type="AlphaFoldDB" id="A0A6A6LPF6"/>
<dbReference type="InterPro" id="IPR045153">
    <property type="entry name" value="Est1/Ebs1-like"/>
</dbReference>
<feature type="domain" description="Telomerase activating protein Est1-like N-terminal" evidence="3">
    <location>
        <begin position="70"/>
        <end position="191"/>
    </location>
</feature>
<proteinExistence type="predicted"/>
<accession>A0A6A6LPF6</accession>
<evidence type="ECO:0008006" key="6">
    <source>
        <dbReference type="Google" id="ProtNLM"/>
    </source>
</evidence>
<name>A0A6A6LPF6_HEVBR</name>
<dbReference type="Gene3D" id="1.25.40.10">
    <property type="entry name" value="Tetratricopeptide repeat domain"/>
    <property type="match status" value="1"/>
</dbReference>
<dbReference type="EMBL" id="JAAGAX010000009">
    <property type="protein sequence ID" value="KAF2303322.1"/>
    <property type="molecule type" value="Genomic_DNA"/>
</dbReference>
<dbReference type="PANTHER" id="PTHR15696">
    <property type="entry name" value="SMG-7 SUPPRESSOR WITH MORPHOLOGICAL EFFECT ON GENITALIA PROTEIN 7"/>
    <property type="match status" value="1"/>
</dbReference>
<protein>
    <recommendedName>
        <fullName evidence="6">DNA/RNA-binding domain-containing protein</fullName>
    </recommendedName>
</protein>
<dbReference type="SUPFAM" id="SSF48452">
    <property type="entry name" value="TPR-like"/>
    <property type="match status" value="1"/>
</dbReference>
<evidence type="ECO:0000256" key="1">
    <source>
        <dbReference type="ARBA" id="ARBA00022737"/>
    </source>
</evidence>
<evidence type="ECO:0000313" key="4">
    <source>
        <dbReference type="EMBL" id="KAF2303322.1"/>
    </source>
</evidence>
<dbReference type="InterPro" id="IPR011990">
    <property type="entry name" value="TPR-like_helical_dom_sf"/>
</dbReference>
<dbReference type="GO" id="GO:0005697">
    <property type="term" value="C:telomerase holoenzyme complex"/>
    <property type="evidence" value="ECO:0007669"/>
    <property type="project" value="TreeGrafter"/>
</dbReference>
<keyword evidence="5" id="KW-1185">Reference proteome</keyword>
<dbReference type="Pfam" id="PF10374">
    <property type="entry name" value="EST1"/>
    <property type="match status" value="1"/>
</dbReference>
<dbReference type="GO" id="GO:0042162">
    <property type="term" value="F:telomeric DNA binding"/>
    <property type="evidence" value="ECO:0007669"/>
    <property type="project" value="TreeGrafter"/>
</dbReference>
<evidence type="ECO:0000259" key="3">
    <source>
        <dbReference type="Pfam" id="PF10374"/>
    </source>
</evidence>
<dbReference type="Pfam" id="PF10373">
    <property type="entry name" value="EST1_DNA_bind"/>
    <property type="match status" value="1"/>
</dbReference>
<dbReference type="GO" id="GO:0070034">
    <property type="term" value="F:telomerase RNA binding"/>
    <property type="evidence" value="ECO:0007669"/>
    <property type="project" value="TreeGrafter"/>
</dbReference>
<organism evidence="4 5">
    <name type="scientific">Hevea brasiliensis</name>
    <name type="common">Para rubber tree</name>
    <name type="synonym">Siphonia brasiliensis</name>
    <dbReference type="NCBI Taxonomy" id="3981"/>
    <lineage>
        <taxon>Eukaryota</taxon>
        <taxon>Viridiplantae</taxon>
        <taxon>Streptophyta</taxon>
        <taxon>Embryophyta</taxon>
        <taxon>Tracheophyta</taxon>
        <taxon>Spermatophyta</taxon>
        <taxon>Magnoliopsida</taxon>
        <taxon>eudicotyledons</taxon>
        <taxon>Gunneridae</taxon>
        <taxon>Pentapetalae</taxon>
        <taxon>rosids</taxon>
        <taxon>fabids</taxon>
        <taxon>Malpighiales</taxon>
        <taxon>Euphorbiaceae</taxon>
        <taxon>Crotonoideae</taxon>
        <taxon>Micrandreae</taxon>
        <taxon>Hevea</taxon>
    </lineage>
</organism>
<dbReference type="Proteomes" id="UP000467840">
    <property type="component" value="Chromosome 16"/>
</dbReference>
<sequence length="1019" mass="115294">MDTNSLAPPKDQKEKSSIPIEVANVEKQLLTSIHTKGILHSDVQALYKNVCASYEKTILSDREVAELQDVEYSLWKLHYRHIDEFRKRIKKSSVNEEANKSMATQSGAAVQRSNDNPVEGFKLFLLEATRFYQNLIIKIKRYYGLPEDFLFCRRGGNSASVEPKKMQKLQFLCHRFLVCLGDLARYREQCEKSDIQNQNWSVAVTHYLEATKIWPHSGNPQNQLAVLATYVGDEFLALYHCIRSLAVREPFPDAWNNLILLFERNRSSHLHSLSAEAHFDFFNPFESTIQIKSQSTNDPSNCKMVQAQDEGSRGMHLWPLFIRTISFFFIKSSLEDFPFTFASTIKELDALMALGDVQLKAAMESYQRMDSARSGPFRNLQVVSVFIFVIENLIRSPEARDSKNKNDMHQFELIREALTATFIFMGRLAERCLKANVLDSCPLLPALLVFSEWLESILDEAEVYGSNEKSTSAISYFFGVYLELLKRFDINKGEVKPPCSIALWEDYELRGFAPLASSHVSLDFSSHWGHADSYECGTECRAQRIINAAIKIAERSNGDRKWICYDKSGRKFYVPELNKFANKKETDKVESCGNVEVDDSDQHIHKMTEGSEKIEEKPNNSHVISKSVAVEEEEVILFKPLTRYNSAPIYNGIAANDQTTPEDKLDQIVPADECLRRATSLLIAQNQVQGDSSAFHSDLTNFRRNKPLQHQEPLVKDAVAHPFSEFSISSSGPFSFSTSISAGPPSLNAWVLNRGSLSNDRAKGQREMNKMLPIEEIASASLNDLFISDAENSVISLGHEAVTMHNSSPAYSAPLPSAPLLPDYSIWFNGIQSTFSDYNGLGNINRTNNFFDASQVSSYSNWTGSQQPLDYGLGIPGLVDGYPPLRRMTSSEWLRQYRENHNLERTTSQTWPVHSYATVNSGNLYGYDMSRSGLFDQFGAPLATNPLIYEESPPLHSGFPPVYGNVDYRRDKPYPGYQRPSPYGCGAVNEPEPLLQYLKEKEWLLQQDPTLRGPAYMGS</sequence>